<sequence length="163" mass="18943">MVEINQVSGKVGFGQAIRDFIVGYFNLSGRTTRTGFWFVAIFLSIIMIPIYLLYSLVEVILASGFIISDNDLFNPFYYFLIICSLTFIIPTITTVLRRMNDIGFSFGWRSFILFIILVLIILAIYNFRNNIIWINFTLFMGQYFIYLSVLIFGFMPSHCLLIE</sequence>
<reference evidence="2 3" key="1">
    <citation type="submission" date="2020-08" db="EMBL/GenBank/DDBJ databases">
        <title>Genomic Encyclopedia of Type Strains, Phase IV (KMG-IV): sequencing the most valuable type-strain genomes for metagenomic binning, comparative biology and taxonomic classification.</title>
        <authorList>
            <person name="Goeker M."/>
        </authorList>
    </citation>
    <scope>NUCLEOTIDE SEQUENCE [LARGE SCALE GENOMIC DNA]</scope>
    <source>
        <strain evidence="2 3">DSM 14925</strain>
    </source>
</reference>
<evidence type="ECO:0000313" key="2">
    <source>
        <dbReference type="EMBL" id="MBB5888597.1"/>
    </source>
</evidence>
<keyword evidence="1" id="KW-0812">Transmembrane</keyword>
<feature type="transmembrane region" description="Helical" evidence="1">
    <location>
        <begin position="76"/>
        <end position="96"/>
    </location>
</feature>
<dbReference type="RefSeq" id="WP_183540804.1">
    <property type="nucleotide sequence ID" value="NZ_DASWOY010000053.1"/>
</dbReference>
<evidence type="ECO:0000256" key="1">
    <source>
        <dbReference type="SAM" id="Phobius"/>
    </source>
</evidence>
<comment type="caution">
    <text evidence="2">The sequence shown here is derived from an EMBL/GenBank/DDBJ whole genome shotgun (WGS) entry which is preliminary data.</text>
</comment>
<name>A0A841C8G4_9LACT</name>
<keyword evidence="1" id="KW-0472">Membrane</keyword>
<proteinExistence type="predicted"/>
<keyword evidence="1" id="KW-1133">Transmembrane helix</keyword>
<feature type="transmembrane region" description="Helical" evidence="1">
    <location>
        <begin position="131"/>
        <end position="155"/>
    </location>
</feature>
<accession>A0A841C8G4</accession>
<dbReference type="Pfam" id="PF05656">
    <property type="entry name" value="DUF805"/>
    <property type="match status" value="1"/>
</dbReference>
<dbReference type="InterPro" id="IPR008523">
    <property type="entry name" value="DUF805"/>
</dbReference>
<evidence type="ECO:0000313" key="3">
    <source>
        <dbReference type="Proteomes" id="UP000562464"/>
    </source>
</evidence>
<dbReference type="Proteomes" id="UP000562464">
    <property type="component" value="Unassembled WGS sequence"/>
</dbReference>
<protein>
    <submittedName>
        <fullName evidence="2">Uncharacterized membrane protein YhaH (DUF805 family)</fullName>
    </submittedName>
</protein>
<organism evidence="2 3">
    <name type="scientific">Lactovum miscens</name>
    <dbReference type="NCBI Taxonomy" id="190387"/>
    <lineage>
        <taxon>Bacteria</taxon>
        <taxon>Bacillati</taxon>
        <taxon>Bacillota</taxon>
        <taxon>Bacilli</taxon>
        <taxon>Lactobacillales</taxon>
        <taxon>Streptococcaceae</taxon>
        <taxon>Lactovum</taxon>
    </lineage>
</organism>
<feature type="transmembrane region" description="Helical" evidence="1">
    <location>
        <begin position="36"/>
        <end position="56"/>
    </location>
</feature>
<gene>
    <name evidence="2" type="ORF">HNQ37_001499</name>
</gene>
<dbReference type="GO" id="GO:0016020">
    <property type="term" value="C:membrane"/>
    <property type="evidence" value="ECO:0007669"/>
    <property type="project" value="InterPro"/>
</dbReference>
<dbReference type="EMBL" id="JACHHV010000032">
    <property type="protein sequence ID" value="MBB5888597.1"/>
    <property type="molecule type" value="Genomic_DNA"/>
</dbReference>
<keyword evidence="3" id="KW-1185">Reference proteome</keyword>
<feature type="transmembrane region" description="Helical" evidence="1">
    <location>
        <begin position="108"/>
        <end position="125"/>
    </location>
</feature>
<dbReference type="AlphaFoldDB" id="A0A841C8G4"/>